<dbReference type="SUPFAM" id="SSF55729">
    <property type="entry name" value="Acyl-CoA N-acyltransferases (Nat)"/>
    <property type="match status" value="1"/>
</dbReference>
<gene>
    <name evidence="4" type="ORF">ACFSW6_00795</name>
</gene>
<dbReference type="EMBL" id="JBHUMV010000001">
    <property type="protein sequence ID" value="MFD2752609.1"/>
    <property type="molecule type" value="Genomic_DNA"/>
</dbReference>
<keyword evidence="2 4" id="KW-0012">Acyltransferase</keyword>
<evidence type="ECO:0000256" key="1">
    <source>
        <dbReference type="ARBA" id="ARBA00022679"/>
    </source>
</evidence>
<accession>A0ABW5UG68</accession>
<dbReference type="Pfam" id="PF00583">
    <property type="entry name" value="Acetyltransf_1"/>
    <property type="match status" value="1"/>
</dbReference>
<dbReference type="PANTHER" id="PTHR10545">
    <property type="entry name" value="DIAMINE N-ACETYLTRANSFERASE"/>
    <property type="match status" value="1"/>
</dbReference>
<dbReference type="PROSITE" id="PS51186">
    <property type="entry name" value="GNAT"/>
    <property type="match status" value="1"/>
</dbReference>
<comment type="caution">
    <text evidence="4">The sequence shown here is derived from an EMBL/GenBank/DDBJ whole genome shotgun (WGS) entry which is preliminary data.</text>
</comment>
<reference evidence="5" key="1">
    <citation type="journal article" date="2019" name="Int. J. Syst. Evol. Microbiol.">
        <title>The Global Catalogue of Microorganisms (GCM) 10K type strain sequencing project: providing services to taxonomists for standard genome sequencing and annotation.</title>
        <authorList>
            <consortium name="The Broad Institute Genomics Platform"/>
            <consortium name="The Broad Institute Genome Sequencing Center for Infectious Disease"/>
            <person name="Wu L."/>
            <person name="Ma J."/>
        </authorList>
    </citation>
    <scope>NUCLEOTIDE SEQUENCE [LARGE SCALE GENOMIC DNA]</scope>
    <source>
        <strain evidence="5">TISTR 1906</strain>
    </source>
</reference>
<name>A0ABW5UG68_9BURK</name>
<dbReference type="GO" id="GO:0016746">
    <property type="term" value="F:acyltransferase activity"/>
    <property type="evidence" value="ECO:0007669"/>
    <property type="project" value="UniProtKB-KW"/>
</dbReference>
<keyword evidence="5" id="KW-1185">Reference proteome</keyword>
<dbReference type="Proteomes" id="UP001597463">
    <property type="component" value="Unassembled WGS sequence"/>
</dbReference>
<sequence>MSKAIIRPATEQDTDLILHFVRELAIYEKAEHEVLATPEHVRRTLFCANPSVFGLICEAEGRPVGFAVYFFNYSTWLGQHGLYLEDLYVTPDARGHGAGKALLQHLAQIAVERDCGRFEWSVLDWNTPSIEFYDSLGALPQNEWIRYRLTGEALQALARGKEKAVA</sequence>
<organism evidence="4 5">
    <name type="scientific">Comamonas terrae</name>
    <dbReference type="NCBI Taxonomy" id="673548"/>
    <lineage>
        <taxon>Bacteria</taxon>
        <taxon>Pseudomonadati</taxon>
        <taxon>Pseudomonadota</taxon>
        <taxon>Betaproteobacteria</taxon>
        <taxon>Burkholderiales</taxon>
        <taxon>Comamonadaceae</taxon>
        <taxon>Comamonas</taxon>
    </lineage>
</organism>
<dbReference type="Gene3D" id="3.40.630.30">
    <property type="match status" value="1"/>
</dbReference>
<dbReference type="InterPro" id="IPR051016">
    <property type="entry name" value="Diverse_Substrate_AcTransf"/>
</dbReference>
<evidence type="ECO:0000256" key="2">
    <source>
        <dbReference type="ARBA" id="ARBA00023315"/>
    </source>
</evidence>
<dbReference type="CDD" id="cd04301">
    <property type="entry name" value="NAT_SF"/>
    <property type="match status" value="1"/>
</dbReference>
<proteinExistence type="predicted"/>
<dbReference type="InterPro" id="IPR000182">
    <property type="entry name" value="GNAT_dom"/>
</dbReference>
<protein>
    <submittedName>
        <fullName evidence="4">GNAT family N-acetyltransferase</fullName>
        <ecNumber evidence="4">2.3.-.-</ecNumber>
    </submittedName>
</protein>
<dbReference type="InterPro" id="IPR016181">
    <property type="entry name" value="Acyl_CoA_acyltransferase"/>
</dbReference>
<feature type="domain" description="N-acetyltransferase" evidence="3">
    <location>
        <begin position="4"/>
        <end position="164"/>
    </location>
</feature>
<evidence type="ECO:0000259" key="3">
    <source>
        <dbReference type="PROSITE" id="PS51186"/>
    </source>
</evidence>
<dbReference type="PANTHER" id="PTHR10545:SF29">
    <property type="entry name" value="GH14572P-RELATED"/>
    <property type="match status" value="1"/>
</dbReference>
<evidence type="ECO:0000313" key="4">
    <source>
        <dbReference type="EMBL" id="MFD2752609.1"/>
    </source>
</evidence>
<dbReference type="RefSeq" id="WP_066473703.1">
    <property type="nucleotide sequence ID" value="NZ_BCNT01000003.1"/>
</dbReference>
<dbReference type="EC" id="2.3.-.-" evidence="4"/>
<keyword evidence="1 4" id="KW-0808">Transferase</keyword>
<evidence type="ECO:0000313" key="5">
    <source>
        <dbReference type="Proteomes" id="UP001597463"/>
    </source>
</evidence>